<dbReference type="InterPro" id="IPR025488">
    <property type="entry name" value="DUF4380"/>
</dbReference>
<dbReference type="Pfam" id="PF14315">
    <property type="entry name" value="DUF4380"/>
    <property type="match status" value="1"/>
</dbReference>
<dbReference type="Proteomes" id="UP001169760">
    <property type="component" value="Unassembled WGS sequence"/>
</dbReference>
<sequence length="366" mass="40554">MATVRIALAKRVCIQRLCVSKRLIQIVGWLLLGIGVIACESDKPSRNDTVLDVQAHIQQLQLSNQISTFTFTPQIGGRGLHFGLVEADNVLKIDERLLSLPAPKVSSSSDNIGYLGHINWVGPQAEWWLHQTENLERRQQKAVWPPDAHTVLASATLNAISINAVNMTLPASPVTGLRLDKSYVLHDDGSLQLDVTATNTRQASVAWDIWFNTRLNANSVLYVPVAGAQNVRIDTFGETPFKQAVVVDEGLLTIDLTVADRLKGKAFVQPSKGWMAAFTADQLFVIEFTLQPKAAIHPAQGQLEFYLDYSAKSADAGLLEMELHSPYTHLEPGESFSAQEIWRVYSYEGPNAELYHRKQLALLGYK</sequence>
<proteinExistence type="predicted"/>
<protein>
    <submittedName>
        <fullName evidence="1">DUF4380 domain-containing protein</fullName>
    </submittedName>
</protein>
<accession>A0AAW7XB78</accession>
<dbReference type="EMBL" id="JAUOPB010000013">
    <property type="protein sequence ID" value="MDO6424117.1"/>
    <property type="molecule type" value="Genomic_DNA"/>
</dbReference>
<evidence type="ECO:0000313" key="1">
    <source>
        <dbReference type="EMBL" id="MDO6424117.1"/>
    </source>
</evidence>
<reference evidence="1" key="1">
    <citation type="submission" date="2023-07" db="EMBL/GenBank/DDBJ databases">
        <title>Genome content predicts the carbon catabolic preferences of heterotrophic bacteria.</title>
        <authorList>
            <person name="Gralka M."/>
        </authorList>
    </citation>
    <scope>NUCLEOTIDE SEQUENCE</scope>
    <source>
        <strain evidence="1">I3M17_2</strain>
    </source>
</reference>
<gene>
    <name evidence="1" type="ORF">Q4521_16650</name>
</gene>
<dbReference type="AlphaFoldDB" id="A0AAW7XB78"/>
<evidence type="ECO:0000313" key="2">
    <source>
        <dbReference type="Proteomes" id="UP001169760"/>
    </source>
</evidence>
<name>A0AAW7XB78_9GAMM</name>
<dbReference type="RefSeq" id="WP_303493567.1">
    <property type="nucleotide sequence ID" value="NZ_JAUOPB010000013.1"/>
</dbReference>
<organism evidence="1 2">
    <name type="scientific">Saccharophagus degradans</name>
    <dbReference type="NCBI Taxonomy" id="86304"/>
    <lineage>
        <taxon>Bacteria</taxon>
        <taxon>Pseudomonadati</taxon>
        <taxon>Pseudomonadota</taxon>
        <taxon>Gammaproteobacteria</taxon>
        <taxon>Cellvibrionales</taxon>
        <taxon>Cellvibrionaceae</taxon>
        <taxon>Saccharophagus</taxon>
    </lineage>
</organism>
<comment type="caution">
    <text evidence="1">The sequence shown here is derived from an EMBL/GenBank/DDBJ whole genome shotgun (WGS) entry which is preliminary data.</text>
</comment>